<proteinExistence type="predicted"/>
<gene>
    <name evidence="6" type="ORF">GCM10011354_23820</name>
</gene>
<dbReference type="GO" id="GO:0008235">
    <property type="term" value="F:metalloexopeptidase activity"/>
    <property type="evidence" value="ECO:0007669"/>
    <property type="project" value="UniProtKB-ARBA"/>
</dbReference>
<dbReference type="PANTHER" id="PTHR46112:SF8">
    <property type="entry name" value="CYTOPLASMIC PEPTIDASE PEPQ-RELATED"/>
    <property type="match status" value="1"/>
</dbReference>
<dbReference type="Pfam" id="PF01321">
    <property type="entry name" value="Creatinase_N"/>
    <property type="match status" value="1"/>
</dbReference>
<dbReference type="PROSITE" id="PS00491">
    <property type="entry name" value="PROLINE_PEPTIDASE"/>
    <property type="match status" value="1"/>
</dbReference>
<dbReference type="GO" id="GO:0004177">
    <property type="term" value="F:aminopeptidase activity"/>
    <property type="evidence" value="ECO:0007669"/>
    <property type="project" value="UniProtKB-ARBA"/>
</dbReference>
<evidence type="ECO:0000256" key="2">
    <source>
        <dbReference type="ARBA" id="ARBA00022801"/>
    </source>
</evidence>
<reference evidence="6" key="2">
    <citation type="submission" date="2020-09" db="EMBL/GenBank/DDBJ databases">
        <authorList>
            <person name="Sun Q."/>
            <person name="Zhou Y."/>
        </authorList>
    </citation>
    <scope>NUCLEOTIDE SEQUENCE</scope>
    <source>
        <strain evidence="6">CGMCC 1.14988</strain>
    </source>
</reference>
<sequence>MSSRPSAAGPQPGGPRPGLPRVDHASRRARARDYLADADVDALLVTAPANVRWLTGFSGSNGQLLLAAEPAGDVLVTDDRYAQRAAEEAAGLPLVLTRDPVGHAVESLGGGGSWRLGVEAGAVSWADARRWHGRLVEAGAELCPTEAMVEALRVVKDDAELARLAEACRITVDALSWLFDAVVAVGRTERELATALERRFVDLGADGVAFPSIVASGPNAAVAHHAPTDRALVAGDVLTVDAGATVDGYHADCTRTVALGHLDARLVEVYAAVEQAQALGRAAAVAGATGAEVDAACRDHLTAAGLGDRFVHGTGHGVGLDVHEAPAVARGSAATLAPATALTVEPGVYLPGIGGVRIEDTIVVTADGPPTILTTAPRELRVL</sequence>
<keyword evidence="7" id="KW-1185">Reference proteome</keyword>
<dbReference type="InterPro" id="IPR001131">
    <property type="entry name" value="Peptidase_M24B_aminopep-P_CS"/>
</dbReference>
<dbReference type="PANTHER" id="PTHR46112">
    <property type="entry name" value="AMINOPEPTIDASE"/>
    <property type="match status" value="1"/>
</dbReference>
<name>A0A8J3EV51_9ACTN</name>
<reference evidence="6" key="1">
    <citation type="journal article" date="2014" name="Int. J. Syst. Evol. Microbiol.">
        <title>Complete genome sequence of Corynebacterium casei LMG S-19264T (=DSM 44701T), isolated from a smear-ripened cheese.</title>
        <authorList>
            <consortium name="US DOE Joint Genome Institute (JGI-PGF)"/>
            <person name="Walter F."/>
            <person name="Albersmeier A."/>
            <person name="Kalinowski J."/>
            <person name="Ruckert C."/>
        </authorList>
    </citation>
    <scope>NUCLEOTIDE SEQUENCE</scope>
    <source>
        <strain evidence="6">CGMCC 1.14988</strain>
    </source>
</reference>
<dbReference type="SUPFAM" id="SSF55920">
    <property type="entry name" value="Creatinase/aminopeptidase"/>
    <property type="match status" value="1"/>
</dbReference>
<comment type="caution">
    <text evidence="6">The sequence shown here is derived from an EMBL/GenBank/DDBJ whole genome shotgun (WGS) entry which is preliminary data.</text>
</comment>
<feature type="domain" description="Creatinase N-terminal" evidence="5">
    <location>
        <begin position="27"/>
        <end position="155"/>
    </location>
</feature>
<dbReference type="InterPro" id="IPR036005">
    <property type="entry name" value="Creatinase/aminopeptidase-like"/>
</dbReference>
<dbReference type="PRINTS" id="PR00599">
    <property type="entry name" value="MAPEPTIDASE"/>
</dbReference>
<evidence type="ECO:0000259" key="5">
    <source>
        <dbReference type="Pfam" id="PF01321"/>
    </source>
</evidence>
<dbReference type="OrthoDB" id="9806388at2"/>
<evidence type="ECO:0000313" key="7">
    <source>
        <dbReference type="Proteomes" id="UP000650511"/>
    </source>
</evidence>
<dbReference type="AlphaFoldDB" id="A0A8J3EV51"/>
<protein>
    <submittedName>
        <fullName evidence="6">X-Pro dipeptidase</fullName>
    </submittedName>
</protein>
<feature type="region of interest" description="Disordered" evidence="3">
    <location>
        <begin position="1"/>
        <end position="22"/>
    </location>
</feature>
<dbReference type="Gene3D" id="3.90.230.10">
    <property type="entry name" value="Creatinase/methionine aminopeptidase superfamily"/>
    <property type="match status" value="1"/>
</dbReference>
<feature type="compositionally biased region" description="Low complexity" evidence="3">
    <location>
        <begin position="1"/>
        <end position="10"/>
    </location>
</feature>
<dbReference type="InterPro" id="IPR000587">
    <property type="entry name" value="Creatinase_N"/>
</dbReference>
<dbReference type="InterPro" id="IPR000994">
    <property type="entry name" value="Pept_M24"/>
</dbReference>
<dbReference type="Pfam" id="PF00557">
    <property type="entry name" value="Peptidase_M24"/>
    <property type="match status" value="1"/>
</dbReference>
<keyword evidence="1" id="KW-0479">Metal-binding</keyword>
<feature type="domain" description="Peptidase M24" evidence="4">
    <location>
        <begin position="163"/>
        <end position="366"/>
    </location>
</feature>
<evidence type="ECO:0000313" key="6">
    <source>
        <dbReference type="EMBL" id="GGI07385.1"/>
    </source>
</evidence>
<evidence type="ECO:0000256" key="3">
    <source>
        <dbReference type="SAM" id="MobiDB-lite"/>
    </source>
</evidence>
<dbReference type="RefSeq" id="WP_130649909.1">
    <property type="nucleotide sequence ID" value="NZ_BMHA01000008.1"/>
</dbReference>
<dbReference type="SUPFAM" id="SSF53092">
    <property type="entry name" value="Creatinase/prolidase N-terminal domain"/>
    <property type="match status" value="1"/>
</dbReference>
<dbReference type="InterPro" id="IPR029149">
    <property type="entry name" value="Creatin/AminoP/Spt16_N"/>
</dbReference>
<dbReference type="GO" id="GO:0046872">
    <property type="term" value="F:metal ion binding"/>
    <property type="evidence" value="ECO:0007669"/>
    <property type="project" value="UniProtKB-KW"/>
</dbReference>
<evidence type="ECO:0000259" key="4">
    <source>
        <dbReference type="Pfam" id="PF00557"/>
    </source>
</evidence>
<keyword evidence="2" id="KW-0378">Hydrolase</keyword>
<dbReference type="EMBL" id="BMHA01000008">
    <property type="protein sequence ID" value="GGI07385.1"/>
    <property type="molecule type" value="Genomic_DNA"/>
</dbReference>
<dbReference type="InterPro" id="IPR050659">
    <property type="entry name" value="Peptidase_M24B"/>
</dbReference>
<accession>A0A8J3EV51</accession>
<evidence type="ECO:0000256" key="1">
    <source>
        <dbReference type="ARBA" id="ARBA00022723"/>
    </source>
</evidence>
<dbReference type="Proteomes" id="UP000650511">
    <property type="component" value="Unassembled WGS sequence"/>
</dbReference>
<dbReference type="InterPro" id="IPR001714">
    <property type="entry name" value="Pept_M24_MAP"/>
</dbReference>
<dbReference type="Gene3D" id="3.40.350.10">
    <property type="entry name" value="Creatinase/prolidase N-terminal domain"/>
    <property type="match status" value="1"/>
</dbReference>
<organism evidence="6 7">
    <name type="scientific">Egicoccus halophilus</name>
    <dbReference type="NCBI Taxonomy" id="1670830"/>
    <lineage>
        <taxon>Bacteria</taxon>
        <taxon>Bacillati</taxon>
        <taxon>Actinomycetota</taxon>
        <taxon>Nitriliruptoria</taxon>
        <taxon>Egicoccales</taxon>
        <taxon>Egicoccaceae</taxon>
        <taxon>Egicoccus</taxon>
    </lineage>
</organism>